<keyword evidence="4" id="KW-1185">Reference proteome</keyword>
<evidence type="ECO:0000256" key="1">
    <source>
        <dbReference type="SAM" id="Phobius"/>
    </source>
</evidence>
<dbReference type="Proteomes" id="UP000801492">
    <property type="component" value="Unassembled WGS sequence"/>
</dbReference>
<comment type="caution">
    <text evidence="3">The sequence shown here is derived from an EMBL/GenBank/DDBJ whole genome shotgun (WGS) entry which is preliminary data.</text>
</comment>
<evidence type="ECO:0000313" key="4">
    <source>
        <dbReference type="Proteomes" id="UP000801492"/>
    </source>
</evidence>
<name>A0A8K0CK94_IGNLU</name>
<accession>A0A8K0CK94</accession>
<proteinExistence type="predicted"/>
<keyword evidence="1" id="KW-0472">Membrane</keyword>
<gene>
    <name evidence="3" type="ORF">ILUMI_17219</name>
</gene>
<feature type="non-terminal residue" evidence="3">
    <location>
        <position position="1"/>
    </location>
</feature>
<dbReference type="OrthoDB" id="10265389at2759"/>
<feature type="chain" id="PRO_5035418420" evidence="2">
    <location>
        <begin position="24"/>
        <end position="196"/>
    </location>
</feature>
<reference evidence="3" key="1">
    <citation type="submission" date="2019-08" db="EMBL/GenBank/DDBJ databases">
        <title>The genome of the North American firefly Photinus pyralis.</title>
        <authorList>
            <consortium name="Photinus pyralis genome working group"/>
            <person name="Fallon T.R."/>
            <person name="Sander Lower S.E."/>
            <person name="Weng J.-K."/>
        </authorList>
    </citation>
    <scope>NUCLEOTIDE SEQUENCE</scope>
    <source>
        <strain evidence="3">TRF0915ILg1</strain>
        <tissue evidence="3">Whole body</tissue>
    </source>
</reference>
<protein>
    <submittedName>
        <fullName evidence="3">Uncharacterized protein</fullName>
    </submittedName>
</protein>
<organism evidence="3 4">
    <name type="scientific">Ignelater luminosus</name>
    <name type="common">Cucubano</name>
    <name type="synonym">Pyrophorus luminosus</name>
    <dbReference type="NCBI Taxonomy" id="2038154"/>
    <lineage>
        <taxon>Eukaryota</taxon>
        <taxon>Metazoa</taxon>
        <taxon>Ecdysozoa</taxon>
        <taxon>Arthropoda</taxon>
        <taxon>Hexapoda</taxon>
        <taxon>Insecta</taxon>
        <taxon>Pterygota</taxon>
        <taxon>Neoptera</taxon>
        <taxon>Endopterygota</taxon>
        <taxon>Coleoptera</taxon>
        <taxon>Polyphaga</taxon>
        <taxon>Elateriformia</taxon>
        <taxon>Elateroidea</taxon>
        <taxon>Elateridae</taxon>
        <taxon>Agrypninae</taxon>
        <taxon>Pyrophorini</taxon>
        <taxon>Ignelater</taxon>
    </lineage>
</organism>
<sequence>MMAYHFSKIVGLLCVVFVLQVYGDVTDTEYALMPSVFHMDDFDQCMVLGEEMLYCFVTTELRPTNPKQPSQVWKIIEKVISSAKNYRHDKLRHGICVPLSCPNLAGNITFFKTNQKLLQKELSSCYTEKYSKLGLESLVTRMHCETQEPFYNIDSFDIFVAICLFILFAVVVLGSFYEGCARYKSKEEYDKITNTT</sequence>
<evidence type="ECO:0000313" key="3">
    <source>
        <dbReference type="EMBL" id="KAF2888954.1"/>
    </source>
</evidence>
<dbReference type="AlphaFoldDB" id="A0A8K0CK94"/>
<keyword evidence="2" id="KW-0732">Signal</keyword>
<evidence type="ECO:0000256" key="2">
    <source>
        <dbReference type="SAM" id="SignalP"/>
    </source>
</evidence>
<feature type="transmembrane region" description="Helical" evidence="1">
    <location>
        <begin position="158"/>
        <end position="177"/>
    </location>
</feature>
<dbReference type="EMBL" id="VTPC01072339">
    <property type="protein sequence ID" value="KAF2888954.1"/>
    <property type="molecule type" value="Genomic_DNA"/>
</dbReference>
<keyword evidence="1" id="KW-1133">Transmembrane helix</keyword>
<feature type="signal peptide" evidence="2">
    <location>
        <begin position="1"/>
        <end position="23"/>
    </location>
</feature>
<keyword evidence="1" id="KW-0812">Transmembrane</keyword>